<name>A0AAD4S0S8_9MAGN</name>
<dbReference type="InterPro" id="IPR003340">
    <property type="entry name" value="B3_DNA-bd"/>
</dbReference>
<feature type="domain" description="TF-B3" evidence="6">
    <location>
        <begin position="2"/>
        <end position="94"/>
    </location>
</feature>
<evidence type="ECO:0000313" key="8">
    <source>
        <dbReference type="Proteomes" id="UP001202328"/>
    </source>
</evidence>
<dbReference type="GO" id="GO:0003677">
    <property type="term" value="F:DNA binding"/>
    <property type="evidence" value="ECO:0007669"/>
    <property type="project" value="UniProtKB-KW"/>
</dbReference>
<keyword evidence="3" id="KW-0238">DNA-binding</keyword>
<dbReference type="Gene3D" id="2.40.330.10">
    <property type="entry name" value="DNA-binding pseudobarrel domain"/>
    <property type="match status" value="3"/>
</dbReference>
<reference evidence="7" key="1">
    <citation type="submission" date="2022-04" db="EMBL/GenBank/DDBJ databases">
        <title>A functionally conserved STORR gene fusion in Papaver species that diverged 16.8 million years ago.</title>
        <authorList>
            <person name="Catania T."/>
        </authorList>
    </citation>
    <scope>NUCLEOTIDE SEQUENCE</scope>
    <source>
        <strain evidence="7">S-188037</strain>
    </source>
</reference>
<evidence type="ECO:0000259" key="6">
    <source>
        <dbReference type="PROSITE" id="PS50863"/>
    </source>
</evidence>
<dbReference type="InterPro" id="IPR050655">
    <property type="entry name" value="Plant_B3_domain"/>
</dbReference>
<dbReference type="SUPFAM" id="SSF101936">
    <property type="entry name" value="DNA-binding pseudobarrel domain"/>
    <property type="match status" value="3"/>
</dbReference>
<dbReference type="Pfam" id="PF02362">
    <property type="entry name" value="B3"/>
    <property type="match status" value="3"/>
</dbReference>
<dbReference type="SMART" id="SM01019">
    <property type="entry name" value="B3"/>
    <property type="match status" value="3"/>
</dbReference>
<evidence type="ECO:0000256" key="1">
    <source>
        <dbReference type="ARBA" id="ARBA00004123"/>
    </source>
</evidence>
<sequence length="427" mass="48939">MHFYEIIHTSIITDKRLELPKGFTVKHGKELSDHAIVKVPNGIWHIGLKKAEGATSFENGWPEFMEFYFICVGHILLFRYDGNSEFQLHIFGKDATEIDYPSHIDNTNHDAEMTSTYSDDDEVEVVSIHSGSTQSNYEPSMTSESSLNQKAEPAGHKFSQESRKQRTVVPTRLFHSKAFQATLKAANEFRSENPFYKVTMQASYIKANVRVPNDFAHSYLRNITQTKITLGISDGRTWEVEYVLRTPTERRLSRGWSRFVADNHLKEGNVCVFELVDKEKIQMNVHIFRQQKRFPRKLTPEIKNYAAGFQATLEAAKGFTSENPFFKVVMHTAYINGGMVTVPAVFATSHLTNITQMVITLRVSDGRTWEVVYISPTPTSGRISQGWGEFVADNNLKEGDVCVFELVDRRKNFEMNVYIFRLKYSID</sequence>
<evidence type="ECO:0000256" key="3">
    <source>
        <dbReference type="ARBA" id="ARBA00023125"/>
    </source>
</evidence>
<keyword evidence="5" id="KW-0539">Nucleus</keyword>
<proteinExistence type="predicted"/>
<keyword evidence="2" id="KW-0805">Transcription regulation</keyword>
<comment type="subcellular location">
    <subcellularLocation>
        <location evidence="1">Nucleus</location>
    </subcellularLocation>
</comment>
<evidence type="ECO:0000256" key="2">
    <source>
        <dbReference type="ARBA" id="ARBA00023015"/>
    </source>
</evidence>
<dbReference type="InterPro" id="IPR015300">
    <property type="entry name" value="DNA-bd_pseudobarrel_sf"/>
</dbReference>
<dbReference type="CDD" id="cd10017">
    <property type="entry name" value="B3_DNA"/>
    <property type="match status" value="3"/>
</dbReference>
<feature type="domain" description="TF-B3" evidence="6">
    <location>
        <begin position="194"/>
        <end position="291"/>
    </location>
</feature>
<comment type="caution">
    <text evidence="7">The sequence shown here is derived from an EMBL/GenBank/DDBJ whole genome shotgun (WGS) entry which is preliminary data.</text>
</comment>
<evidence type="ECO:0000256" key="4">
    <source>
        <dbReference type="ARBA" id="ARBA00023163"/>
    </source>
</evidence>
<dbReference type="Proteomes" id="UP001202328">
    <property type="component" value="Unassembled WGS sequence"/>
</dbReference>
<dbReference type="EMBL" id="JAJJMB010015809">
    <property type="protein sequence ID" value="KAI3851947.1"/>
    <property type="molecule type" value="Genomic_DNA"/>
</dbReference>
<dbReference type="PROSITE" id="PS50863">
    <property type="entry name" value="B3"/>
    <property type="match status" value="3"/>
</dbReference>
<protein>
    <recommendedName>
        <fullName evidence="6">TF-B3 domain-containing protein</fullName>
    </recommendedName>
</protein>
<accession>A0AAD4S0S8</accession>
<dbReference type="GO" id="GO:0005634">
    <property type="term" value="C:nucleus"/>
    <property type="evidence" value="ECO:0007669"/>
    <property type="project" value="UniProtKB-SubCell"/>
</dbReference>
<evidence type="ECO:0000313" key="7">
    <source>
        <dbReference type="EMBL" id="KAI3851947.1"/>
    </source>
</evidence>
<dbReference type="PANTHER" id="PTHR31920">
    <property type="entry name" value="B3 DOMAIN-CONTAINING"/>
    <property type="match status" value="1"/>
</dbReference>
<dbReference type="PANTHER" id="PTHR31920:SF37">
    <property type="entry name" value="B3 DOMAIN-CONTAINING TRANSCRIPTION FACTOR VRN1"/>
    <property type="match status" value="1"/>
</dbReference>
<gene>
    <name evidence="7" type="ORF">MKW98_019946</name>
</gene>
<evidence type="ECO:0000256" key="5">
    <source>
        <dbReference type="ARBA" id="ARBA00023242"/>
    </source>
</evidence>
<keyword evidence="4" id="KW-0804">Transcription</keyword>
<dbReference type="AlphaFoldDB" id="A0AAD4S0S8"/>
<feature type="domain" description="TF-B3" evidence="6">
    <location>
        <begin position="325"/>
        <end position="423"/>
    </location>
</feature>
<keyword evidence="8" id="KW-1185">Reference proteome</keyword>
<organism evidence="7 8">
    <name type="scientific">Papaver atlanticum</name>
    <dbReference type="NCBI Taxonomy" id="357466"/>
    <lineage>
        <taxon>Eukaryota</taxon>
        <taxon>Viridiplantae</taxon>
        <taxon>Streptophyta</taxon>
        <taxon>Embryophyta</taxon>
        <taxon>Tracheophyta</taxon>
        <taxon>Spermatophyta</taxon>
        <taxon>Magnoliopsida</taxon>
        <taxon>Ranunculales</taxon>
        <taxon>Papaveraceae</taxon>
        <taxon>Papaveroideae</taxon>
        <taxon>Papaver</taxon>
    </lineage>
</organism>